<reference evidence="1 2" key="1">
    <citation type="submission" date="2019-08" db="EMBL/GenBank/DDBJ databases">
        <title>Prevalence, distribution, and phylogeny of type two toxin-antitoxin genes possessed by Cronobacter species where C. sakazakii homologs follow sequence type lineages.</title>
        <authorList>
            <person name="Finkelstein S."/>
            <person name="Negrete F."/>
            <person name="Jang H."/>
            <person name="Gopinath G.R."/>
            <person name="Tall B.D."/>
        </authorList>
    </citation>
    <scope>NUCLEOTIDE SEQUENCE [LARGE SCALE GENOMIC DNA]</scope>
    <source>
        <strain evidence="1 2">MOD1_GK1257</strain>
    </source>
</reference>
<dbReference type="InterPro" id="IPR011990">
    <property type="entry name" value="TPR-like_helical_dom_sf"/>
</dbReference>
<sequence length="54" mass="5924">MNTLYQQLAGASVSDALTRLEGDIKAQPGNADRRAAFVQFLCLNANWTRALTQL</sequence>
<name>A0ABQ6U0G7_9ENTR</name>
<gene>
    <name evidence="1" type="ORF">FZI19_09765</name>
</gene>
<evidence type="ECO:0000313" key="2">
    <source>
        <dbReference type="Proteomes" id="UP000469927"/>
    </source>
</evidence>
<evidence type="ECO:0000313" key="1">
    <source>
        <dbReference type="EMBL" id="KAB0880415.1"/>
    </source>
</evidence>
<organism evidence="1 2">
    <name type="scientific">Cronobacter muytjensii</name>
    <dbReference type="NCBI Taxonomy" id="413501"/>
    <lineage>
        <taxon>Bacteria</taxon>
        <taxon>Pseudomonadati</taxon>
        <taxon>Pseudomonadota</taxon>
        <taxon>Gammaproteobacteria</taxon>
        <taxon>Enterobacterales</taxon>
        <taxon>Enterobacteriaceae</taxon>
        <taxon>Cronobacter</taxon>
    </lineage>
</organism>
<protein>
    <submittedName>
        <fullName evidence="1">Protein of avirulence locus ImpE</fullName>
    </submittedName>
</protein>
<comment type="caution">
    <text evidence="1">The sequence shown here is derived from an EMBL/GenBank/DDBJ whole genome shotgun (WGS) entry which is preliminary data.</text>
</comment>
<dbReference type="Gene3D" id="1.25.40.10">
    <property type="entry name" value="Tetratricopeptide repeat domain"/>
    <property type="match status" value="1"/>
</dbReference>
<dbReference type="SUPFAM" id="SSF144059">
    <property type="entry name" value="ImpE-like"/>
    <property type="match status" value="1"/>
</dbReference>
<proteinExistence type="predicted"/>
<dbReference type="Proteomes" id="UP000469927">
    <property type="component" value="Unassembled WGS sequence"/>
</dbReference>
<feature type="non-terminal residue" evidence="1">
    <location>
        <position position="54"/>
    </location>
</feature>
<dbReference type="EMBL" id="WAGD01000026">
    <property type="protein sequence ID" value="KAB0880415.1"/>
    <property type="molecule type" value="Genomic_DNA"/>
</dbReference>
<accession>A0ABQ6U0G7</accession>
<keyword evidence="2" id="KW-1185">Reference proteome</keyword>